<evidence type="ECO:0000313" key="4">
    <source>
        <dbReference type="Proteomes" id="UP000244336"/>
    </source>
</evidence>
<dbReference type="Gramene" id="PUZ40797">
    <property type="protein sequence ID" value="PUZ40797"/>
    <property type="gene ID" value="GQ55_9G451900"/>
</dbReference>
<feature type="chain" id="PRO_5015482226" evidence="2">
    <location>
        <begin position="32"/>
        <end position="102"/>
    </location>
</feature>
<evidence type="ECO:0000256" key="2">
    <source>
        <dbReference type="SAM" id="SignalP"/>
    </source>
</evidence>
<sequence>MAVKKSSNNMSNVALTVLLLLVASQVMPSHGTPLLVNRRYLLRSATSTASTMKGMIEGTVTPTEGGVPAATEDVGPLTEPQPRHRSCIHHNKIGRKLLMISQ</sequence>
<organism evidence="3 4">
    <name type="scientific">Panicum hallii var. hallii</name>
    <dbReference type="NCBI Taxonomy" id="1504633"/>
    <lineage>
        <taxon>Eukaryota</taxon>
        <taxon>Viridiplantae</taxon>
        <taxon>Streptophyta</taxon>
        <taxon>Embryophyta</taxon>
        <taxon>Tracheophyta</taxon>
        <taxon>Spermatophyta</taxon>
        <taxon>Magnoliopsida</taxon>
        <taxon>Liliopsida</taxon>
        <taxon>Poales</taxon>
        <taxon>Poaceae</taxon>
        <taxon>PACMAD clade</taxon>
        <taxon>Panicoideae</taxon>
        <taxon>Panicodae</taxon>
        <taxon>Paniceae</taxon>
        <taxon>Panicinae</taxon>
        <taxon>Panicum</taxon>
        <taxon>Panicum sect. Panicum</taxon>
    </lineage>
</organism>
<feature type="region of interest" description="Disordered" evidence="1">
    <location>
        <begin position="53"/>
        <end position="84"/>
    </location>
</feature>
<keyword evidence="2" id="KW-0732">Signal</keyword>
<dbReference type="AlphaFoldDB" id="A0A2T7CBT7"/>
<proteinExistence type="predicted"/>
<feature type="signal peptide" evidence="2">
    <location>
        <begin position="1"/>
        <end position="31"/>
    </location>
</feature>
<dbReference type="OrthoDB" id="689195at2759"/>
<keyword evidence="4" id="KW-1185">Reference proteome</keyword>
<name>A0A2T7CBT7_9POAL</name>
<dbReference type="EMBL" id="CM009757">
    <property type="protein sequence ID" value="PUZ40797.1"/>
    <property type="molecule type" value="Genomic_DNA"/>
</dbReference>
<evidence type="ECO:0000313" key="3">
    <source>
        <dbReference type="EMBL" id="PUZ40797.1"/>
    </source>
</evidence>
<gene>
    <name evidence="3" type="ORF">GQ55_9G451900</name>
</gene>
<accession>A0A2T7CBT7</accession>
<protein>
    <submittedName>
        <fullName evidence="3">Uncharacterized protein</fullName>
    </submittedName>
</protein>
<reference evidence="3 4" key="1">
    <citation type="submission" date="2018-04" db="EMBL/GenBank/DDBJ databases">
        <title>WGS assembly of Panicum hallii var. hallii HAL2.</title>
        <authorList>
            <person name="Lovell J."/>
            <person name="Jenkins J."/>
            <person name="Lowry D."/>
            <person name="Mamidi S."/>
            <person name="Sreedasyam A."/>
            <person name="Weng X."/>
            <person name="Barry K."/>
            <person name="Bonette J."/>
            <person name="Campitelli B."/>
            <person name="Daum C."/>
            <person name="Gordon S."/>
            <person name="Gould B."/>
            <person name="Lipzen A."/>
            <person name="MacQueen A."/>
            <person name="Palacio-Mejia J."/>
            <person name="Plott C."/>
            <person name="Shakirov E."/>
            <person name="Shu S."/>
            <person name="Yoshinaga Y."/>
            <person name="Zane M."/>
            <person name="Rokhsar D."/>
            <person name="Grimwood J."/>
            <person name="Schmutz J."/>
            <person name="Juenger T."/>
        </authorList>
    </citation>
    <scope>NUCLEOTIDE SEQUENCE [LARGE SCALE GENOMIC DNA]</scope>
    <source>
        <strain evidence="4">cv. HAL2</strain>
    </source>
</reference>
<evidence type="ECO:0000256" key="1">
    <source>
        <dbReference type="SAM" id="MobiDB-lite"/>
    </source>
</evidence>
<dbReference type="Proteomes" id="UP000244336">
    <property type="component" value="Chromosome 9"/>
</dbReference>